<gene>
    <name evidence="1" type="ORF">E5331_13375</name>
</gene>
<protein>
    <submittedName>
        <fullName evidence="1">DUF5012 domain-containing protein</fullName>
    </submittedName>
</protein>
<comment type="caution">
    <text evidence="1">The sequence shown here is derived from an EMBL/GenBank/DDBJ whole genome shotgun (WGS) entry which is preliminary data.</text>
</comment>
<accession>A0AC61REQ8</accession>
<evidence type="ECO:0000313" key="2">
    <source>
        <dbReference type="Proteomes" id="UP000306319"/>
    </source>
</evidence>
<dbReference type="EMBL" id="SRYB01000021">
    <property type="protein sequence ID" value="TGY77692.1"/>
    <property type="molecule type" value="Genomic_DNA"/>
</dbReference>
<reference evidence="1" key="1">
    <citation type="submission" date="2019-04" db="EMBL/GenBank/DDBJ databases">
        <title>Microbes associate with the intestines of laboratory mice.</title>
        <authorList>
            <person name="Navarre W."/>
            <person name="Wong E."/>
            <person name="Huang K."/>
            <person name="Tropini C."/>
            <person name="Ng K."/>
            <person name="Yu B."/>
        </authorList>
    </citation>
    <scope>NUCLEOTIDE SEQUENCE</scope>
    <source>
        <strain evidence="1">NM04_E33</strain>
    </source>
</reference>
<evidence type="ECO:0000313" key="1">
    <source>
        <dbReference type="EMBL" id="TGY77692.1"/>
    </source>
</evidence>
<keyword evidence="2" id="KW-1185">Reference proteome</keyword>
<dbReference type="Proteomes" id="UP000306319">
    <property type="component" value="Unassembled WGS sequence"/>
</dbReference>
<proteinExistence type="predicted"/>
<name>A0AC61REQ8_9BACT</name>
<organism evidence="1 2">
    <name type="scientific">Lepagella muris</name>
    <dbReference type="NCBI Taxonomy" id="3032870"/>
    <lineage>
        <taxon>Bacteria</taxon>
        <taxon>Pseudomonadati</taxon>
        <taxon>Bacteroidota</taxon>
        <taxon>Bacteroidia</taxon>
        <taxon>Bacteroidales</taxon>
        <taxon>Muribaculaceae</taxon>
        <taxon>Lepagella</taxon>
    </lineage>
</organism>
<sequence length="234" mass="25204">MKKYISTIAAGLAIVALASCSKDTEGVTGITYYPVIELEGPIYDKATAGTPFVDPGYSSSLNGEDYTSNVVVTTKMDLSNPKPGYYSIVYSATNSDGFSASATRYVLVSDADDPVSGYYTVNGGSYRDYNGITYYGGYQEVIYGNGDGTYQISDLLAGWYEYRAGYGSAYALTGELKADADNNITLESSFLSGWGDSAGAFYDGKYDAATGTLSYVVEYTDYPFIFHVILDKND</sequence>